<dbReference type="EMBL" id="BAAAAF010000002">
    <property type="protein sequence ID" value="GAA0034885.1"/>
    <property type="molecule type" value="Genomic_DNA"/>
</dbReference>
<proteinExistence type="predicted"/>
<keyword evidence="3" id="KW-1185">Reference proteome</keyword>
<evidence type="ECO:0000313" key="3">
    <source>
        <dbReference type="Proteomes" id="UP001498238"/>
    </source>
</evidence>
<feature type="region of interest" description="Disordered" evidence="1">
    <location>
        <begin position="1"/>
        <end position="36"/>
    </location>
</feature>
<name>A0ABN0SKA4_9MICO</name>
<comment type="caution">
    <text evidence="2">The sequence shown here is derived from an EMBL/GenBank/DDBJ whole genome shotgun (WGS) entry which is preliminary data.</text>
</comment>
<accession>A0ABN0SKA4</accession>
<dbReference type="Proteomes" id="UP001498238">
    <property type="component" value="Unassembled WGS sequence"/>
</dbReference>
<reference evidence="2 3" key="1">
    <citation type="submission" date="2024-01" db="EMBL/GenBank/DDBJ databases">
        <title>Characterization of antibiotic resistant novel bacterial strains and their environmental applications.</title>
        <authorList>
            <person name="Manzoor S."/>
            <person name="Abbas S."/>
            <person name="Arshad M."/>
            <person name="Ahmed I."/>
        </authorList>
    </citation>
    <scope>NUCLEOTIDE SEQUENCE [LARGE SCALE GENOMIC DNA]</scope>
    <source>
        <strain evidence="2 3">NCCP-602</strain>
    </source>
</reference>
<gene>
    <name evidence="2" type="ORF">NCCP602_08460</name>
</gene>
<protein>
    <recommendedName>
        <fullName evidence="4">ATP/GTP-binding protein</fullName>
    </recommendedName>
</protein>
<evidence type="ECO:0008006" key="4">
    <source>
        <dbReference type="Google" id="ProtNLM"/>
    </source>
</evidence>
<evidence type="ECO:0000256" key="1">
    <source>
        <dbReference type="SAM" id="MobiDB-lite"/>
    </source>
</evidence>
<sequence length="98" mass="11028">MPRSNSSRRRNKWSAPARDLSESVSGMRRSRDLPDGTWSIQHVAGNSSGKSYVCPGCGQQVAAAIAHIVAWRQDAAHGIDIGLESRRHWHTRCFQRFR</sequence>
<organism evidence="2 3">
    <name type="scientific">Brevibacterium metallidurans</name>
    <dbReference type="NCBI Taxonomy" id="1482676"/>
    <lineage>
        <taxon>Bacteria</taxon>
        <taxon>Bacillati</taxon>
        <taxon>Actinomycetota</taxon>
        <taxon>Actinomycetes</taxon>
        <taxon>Micrococcales</taxon>
        <taxon>Brevibacteriaceae</taxon>
        <taxon>Brevibacterium</taxon>
    </lineage>
</organism>
<evidence type="ECO:0000313" key="2">
    <source>
        <dbReference type="EMBL" id="GAA0034885.1"/>
    </source>
</evidence>
<dbReference type="RefSeq" id="WP_339391849.1">
    <property type="nucleotide sequence ID" value="NZ_BAAAAF010000002.1"/>
</dbReference>
<feature type="compositionally biased region" description="Basic residues" evidence="1">
    <location>
        <begin position="1"/>
        <end position="12"/>
    </location>
</feature>